<dbReference type="GeneID" id="83218291"/>
<keyword evidence="3" id="KW-1185">Reference proteome</keyword>
<dbReference type="RefSeq" id="XP_058338367.1">
    <property type="nucleotide sequence ID" value="XM_058490863.1"/>
</dbReference>
<protein>
    <submittedName>
        <fullName evidence="2">Uncharacterized protein</fullName>
    </submittedName>
</protein>
<dbReference type="Proteomes" id="UP001234581">
    <property type="component" value="Unassembled WGS sequence"/>
</dbReference>
<sequence>MALQYSIIVLLIILKLVTYIVARDDDDEDGFADDEKIPTDCSNMDCHHSHQPTSLFDDYTNDEEQYPPSWIFVV</sequence>
<organism evidence="2 3">
    <name type="scientific">Lichtheimia ornata</name>
    <dbReference type="NCBI Taxonomy" id="688661"/>
    <lineage>
        <taxon>Eukaryota</taxon>
        <taxon>Fungi</taxon>
        <taxon>Fungi incertae sedis</taxon>
        <taxon>Mucoromycota</taxon>
        <taxon>Mucoromycotina</taxon>
        <taxon>Mucoromycetes</taxon>
        <taxon>Mucorales</taxon>
        <taxon>Lichtheimiaceae</taxon>
        <taxon>Lichtheimia</taxon>
    </lineage>
</organism>
<feature type="signal peptide" evidence="1">
    <location>
        <begin position="1"/>
        <end position="22"/>
    </location>
</feature>
<dbReference type="AlphaFoldDB" id="A0AAD7XUK8"/>
<dbReference type="EMBL" id="JARTCD010000078">
    <property type="protein sequence ID" value="KAJ8653453.1"/>
    <property type="molecule type" value="Genomic_DNA"/>
</dbReference>
<comment type="caution">
    <text evidence="2">The sequence shown here is derived from an EMBL/GenBank/DDBJ whole genome shotgun (WGS) entry which is preliminary data.</text>
</comment>
<accession>A0AAD7XUK8</accession>
<evidence type="ECO:0000256" key="1">
    <source>
        <dbReference type="SAM" id="SignalP"/>
    </source>
</evidence>
<evidence type="ECO:0000313" key="3">
    <source>
        <dbReference type="Proteomes" id="UP001234581"/>
    </source>
</evidence>
<keyword evidence="1" id="KW-0732">Signal</keyword>
<feature type="chain" id="PRO_5041922857" evidence="1">
    <location>
        <begin position="23"/>
        <end position="74"/>
    </location>
</feature>
<reference evidence="2 3" key="1">
    <citation type="submission" date="2023-03" db="EMBL/GenBank/DDBJ databases">
        <title>Genome sequence of Lichtheimia ornata CBS 291.66.</title>
        <authorList>
            <person name="Mohabir J.T."/>
            <person name="Shea T.P."/>
            <person name="Kurbessoian T."/>
            <person name="Berby B."/>
            <person name="Fontaine J."/>
            <person name="Livny J."/>
            <person name="Gnirke A."/>
            <person name="Stajich J.E."/>
            <person name="Cuomo C.A."/>
        </authorList>
    </citation>
    <scope>NUCLEOTIDE SEQUENCE [LARGE SCALE GENOMIC DNA]</scope>
    <source>
        <strain evidence="2">CBS 291.66</strain>
    </source>
</reference>
<proteinExistence type="predicted"/>
<gene>
    <name evidence="2" type="ORF">O0I10_010889</name>
</gene>
<name>A0AAD7XUK8_9FUNG</name>
<evidence type="ECO:0000313" key="2">
    <source>
        <dbReference type="EMBL" id="KAJ8653453.1"/>
    </source>
</evidence>